<evidence type="ECO:0008006" key="3">
    <source>
        <dbReference type="Google" id="ProtNLM"/>
    </source>
</evidence>
<organism evidence="1 2">
    <name type="scientific">Rhododendron griersonianum</name>
    <dbReference type="NCBI Taxonomy" id="479676"/>
    <lineage>
        <taxon>Eukaryota</taxon>
        <taxon>Viridiplantae</taxon>
        <taxon>Streptophyta</taxon>
        <taxon>Embryophyta</taxon>
        <taxon>Tracheophyta</taxon>
        <taxon>Spermatophyta</taxon>
        <taxon>Magnoliopsida</taxon>
        <taxon>eudicotyledons</taxon>
        <taxon>Gunneridae</taxon>
        <taxon>Pentapetalae</taxon>
        <taxon>asterids</taxon>
        <taxon>Ericales</taxon>
        <taxon>Ericaceae</taxon>
        <taxon>Ericoideae</taxon>
        <taxon>Rhodoreae</taxon>
        <taxon>Rhododendron</taxon>
    </lineage>
</organism>
<dbReference type="InterPro" id="IPR044646">
    <property type="entry name" value="EMB1417-like"/>
</dbReference>
<comment type="caution">
    <text evidence="1">The sequence shown here is derived from an EMBL/GenBank/DDBJ whole genome shotgun (WGS) entry which is preliminary data.</text>
</comment>
<evidence type="ECO:0000313" key="2">
    <source>
        <dbReference type="Proteomes" id="UP000823749"/>
    </source>
</evidence>
<dbReference type="PANTHER" id="PTHR46782">
    <property type="entry name" value="OS01G0757700 PROTEIN"/>
    <property type="match status" value="1"/>
</dbReference>
<keyword evidence="2" id="KW-1185">Reference proteome</keyword>
<sequence>MPKFAGTKIFPAIAFPDGSTSGAVLSNRFDGVSPYPQNGIRIKKWSFSKAVSSTEPLPFRRAMAIFSGRSPMSFELSSIGKKQVVLDEDQWSKPFARVWVFKMQNFVSSHVADISMVNPSRSQGQPLSNSKAIEKKVIKKVGKKEHHLWQKRDSAGSGQKALNLVRIVRLVSGLPNEKEAVYGALDKWTAWETEFPLIAASKGLRMLRKRSQWIRVIQVAKWMLSKGQGATMGTYDTLLLAFDMDQRVDEAESLWNMILHTHTRSISKQLFARMISLYDHHNIPKKIIEVFADMEELGVKPDEDTVRKVACAFQNLGQVDNQKLVLRKYLNKWKYIHFKGERVRVRRETWDI</sequence>
<gene>
    <name evidence="1" type="ORF">RHGRI_033072</name>
</gene>
<dbReference type="InterPro" id="IPR011990">
    <property type="entry name" value="TPR-like_helical_dom_sf"/>
</dbReference>
<dbReference type="AlphaFoldDB" id="A0AAV6HYK3"/>
<proteinExistence type="predicted"/>
<dbReference type="PANTHER" id="PTHR46782:SF2">
    <property type="entry name" value="OS07G0545900 PROTEIN"/>
    <property type="match status" value="1"/>
</dbReference>
<evidence type="ECO:0000313" key="1">
    <source>
        <dbReference type="EMBL" id="KAG5520370.1"/>
    </source>
</evidence>
<dbReference type="EMBL" id="JACTNZ010000012">
    <property type="protein sequence ID" value="KAG5520370.1"/>
    <property type="molecule type" value="Genomic_DNA"/>
</dbReference>
<name>A0AAV6HYK3_9ERIC</name>
<protein>
    <recommendedName>
        <fullName evidence="3">Pentatricopeptide repeat-containing protein</fullName>
    </recommendedName>
</protein>
<dbReference type="Gene3D" id="1.25.40.10">
    <property type="entry name" value="Tetratricopeptide repeat domain"/>
    <property type="match status" value="1"/>
</dbReference>
<reference evidence="1" key="1">
    <citation type="submission" date="2020-08" db="EMBL/GenBank/DDBJ databases">
        <title>Plant Genome Project.</title>
        <authorList>
            <person name="Zhang R.-G."/>
        </authorList>
    </citation>
    <scope>NUCLEOTIDE SEQUENCE</scope>
    <source>
        <strain evidence="1">WSP0</strain>
        <tissue evidence="1">Leaf</tissue>
    </source>
</reference>
<accession>A0AAV6HYK3</accession>
<dbReference type="Proteomes" id="UP000823749">
    <property type="component" value="Chromosome 12"/>
</dbReference>